<reference evidence="1 2" key="1">
    <citation type="submission" date="2014-10" db="EMBL/GenBank/DDBJ databases">
        <authorList>
            <person name="Seo M.-J."/>
            <person name="Seok Y.J."/>
            <person name="Cha I.-T."/>
        </authorList>
    </citation>
    <scope>NUCLEOTIDE SEQUENCE [LARGE SCALE GENOMIC DNA]</scope>
    <source>
        <strain evidence="1 2">NEU</strain>
    </source>
</reference>
<protein>
    <submittedName>
        <fullName evidence="1">Uncharacterized protein</fullName>
    </submittedName>
</protein>
<dbReference type="AlphaFoldDB" id="A0A1S2NDC8"/>
<dbReference type="Proteomes" id="UP000180246">
    <property type="component" value="Unassembled WGS sequence"/>
</dbReference>
<gene>
    <name evidence="1" type="ORF">LO55_983</name>
</gene>
<evidence type="ECO:0000313" key="2">
    <source>
        <dbReference type="Proteomes" id="UP000180246"/>
    </source>
</evidence>
<dbReference type="EMBL" id="JRYB01000001">
    <property type="protein sequence ID" value="OIJ42654.1"/>
    <property type="molecule type" value="Genomic_DNA"/>
</dbReference>
<dbReference type="RefSeq" id="WP_071360666.1">
    <property type="nucleotide sequence ID" value="NZ_DAMAFS010000012.1"/>
</dbReference>
<organism evidence="1 2">
    <name type="scientific">Massilia timonae</name>
    <dbReference type="NCBI Taxonomy" id="47229"/>
    <lineage>
        <taxon>Bacteria</taxon>
        <taxon>Pseudomonadati</taxon>
        <taxon>Pseudomonadota</taxon>
        <taxon>Betaproteobacteria</taxon>
        <taxon>Burkholderiales</taxon>
        <taxon>Oxalobacteraceae</taxon>
        <taxon>Telluria group</taxon>
        <taxon>Massilia</taxon>
    </lineage>
</organism>
<sequence>MDNLELNSDKKVKAITLGDDCIYIDLFDGLRLSGPLAPREEKQGAQERRPRRMIVSGHEAIYDTALALA</sequence>
<accession>A0A1S2NDC8</accession>
<name>A0A1S2NDC8_9BURK</name>
<proteinExistence type="predicted"/>
<comment type="caution">
    <text evidence="1">The sequence shown here is derived from an EMBL/GenBank/DDBJ whole genome shotgun (WGS) entry which is preliminary data.</text>
</comment>
<evidence type="ECO:0000313" key="1">
    <source>
        <dbReference type="EMBL" id="OIJ42654.1"/>
    </source>
</evidence>